<dbReference type="EMBL" id="KZ821225">
    <property type="protein sequence ID" value="PYH47258.1"/>
    <property type="molecule type" value="Genomic_DNA"/>
</dbReference>
<dbReference type="Proteomes" id="UP000248349">
    <property type="component" value="Unassembled WGS sequence"/>
</dbReference>
<proteinExistence type="predicted"/>
<keyword evidence="1" id="KW-1133">Transmembrane helix</keyword>
<dbReference type="STRING" id="1450539.A0A319A549"/>
<gene>
    <name evidence="2" type="ORF">BP01DRAFT_292538</name>
</gene>
<feature type="transmembrane region" description="Helical" evidence="1">
    <location>
        <begin position="20"/>
        <end position="40"/>
    </location>
</feature>
<evidence type="ECO:0000256" key="1">
    <source>
        <dbReference type="SAM" id="Phobius"/>
    </source>
</evidence>
<organism evidence="2 3">
    <name type="scientific">Aspergillus saccharolyticus JOP 1030-1</name>
    <dbReference type="NCBI Taxonomy" id="1450539"/>
    <lineage>
        <taxon>Eukaryota</taxon>
        <taxon>Fungi</taxon>
        <taxon>Dikarya</taxon>
        <taxon>Ascomycota</taxon>
        <taxon>Pezizomycotina</taxon>
        <taxon>Eurotiomycetes</taxon>
        <taxon>Eurotiomycetidae</taxon>
        <taxon>Eurotiales</taxon>
        <taxon>Aspergillaceae</taxon>
        <taxon>Aspergillus</taxon>
        <taxon>Aspergillus subgen. Circumdati</taxon>
    </lineage>
</organism>
<accession>A0A319A549</accession>
<name>A0A319A549_9EURO</name>
<keyword evidence="1" id="KW-0812">Transmembrane</keyword>
<keyword evidence="3" id="KW-1185">Reference proteome</keyword>
<keyword evidence="1" id="KW-0472">Membrane</keyword>
<evidence type="ECO:0000313" key="2">
    <source>
        <dbReference type="EMBL" id="PYH47258.1"/>
    </source>
</evidence>
<dbReference type="RefSeq" id="XP_025433240.1">
    <property type="nucleotide sequence ID" value="XM_025571696.1"/>
</dbReference>
<dbReference type="OrthoDB" id="4501190at2759"/>
<evidence type="ECO:0000313" key="3">
    <source>
        <dbReference type="Proteomes" id="UP000248349"/>
    </source>
</evidence>
<dbReference type="AlphaFoldDB" id="A0A319A549"/>
<feature type="non-terminal residue" evidence="2">
    <location>
        <position position="1"/>
    </location>
</feature>
<reference evidence="2 3" key="1">
    <citation type="submission" date="2016-12" db="EMBL/GenBank/DDBJ databases">
        <title>The genomes of Aspergillus section Nigri reveals drivers in fungal speciation.</title>
        <authorList>
            <consortium name="DOE Joint Genome Institute"/>
            <person name="Vesth T.C."/>
            <person name="Nybo J."/>
            <person name="Theobald S."/>
            <person name="Brandl J."/>
            <person name="Frisvad J.C."/>
            <person name="Nielsen K.F."/>
            <person name="Lyhne E.K."/>
            <person name="Kogle M.E."/>
            <person name="Kuo A."/>
            <person name="Riley R."/>
            <person name="Clum A."/>
            <person name="Nolan M."/>
            <person name="Lipzen A."/>
            <person name="Salamov A."/>
            <person name="Henrissat B."/>
            <person name="Wiebenga A."/>
            <person name="De Vries R.P."/>
            <person name="Grigoriev I.V."/>
            <person name="Mortensen U.H."/>
            <person name="Andersen M.R."/>
            <person name="Baker S.E."/>
        </authorList>
    </citation>
    <scope>NUCLEOTIDE SEQUENCE [LARGE SCALE GENOMIC DNA]</scope>
    <source>
        <strain evidence="2 3">JOP 1030-1</strain>
    </source>
</reference>
<sequence length="114" mass="13623">NSFSKRARALITSKIRYLLINLDLLLFIWPKTMEIAIYILNRMLNKQLNWETPYRTVWKSLLQQPLWLPEKPDLSYLRKYRSHVYTWISNLLKGDKLGLRALIGFLVGYRALNI</sequence>
<protein>
    <submittedName>
        <fullName evidence="2">Uncharacterized protein</fullName>
    </submittedName>
</protein>
<dbReference type="GeneID" id="37072924"/>